<reference evidence="3 4" key="1">
    <citation type="submission" date="2020-04" db="EMBL/GenBank/DDBJ databases">
        <title>Genome sequence for Sphingorhabdus sp. strain M1.</title>
        <authorList>
            <person name="Park S.-J."/>
        </authorList>
    </citation>
    <scope>NUCLEOTIDE SEQUENCE [LARGE SCALE GENOMIC DNA]</scope>
    <source>
        <strain evidence="3 4">JK6</strain>
    </source>
</reference>
<accession>A0A6H2DL79</accession>
<evidence type="ECO:0000256" key="1">
    <source>
        <dbReference type="SAM" id="Phobius"/>
    </source>
</evidence>
<protein>
    <submittedName>
        <fullName evidence="3">Uncharacterized protein</fullName>
    </submittedName>
</protein>
<dbReference type="AlphaFoldDB" id="A0A6H2DL79"/>
<feature type="signal peptide" evidence="2">
    <location>
        <begin position="1"/>
        <end position="28"/>
    </location>
</feature>
<feature type="transmembrane region" description="Helical" evidence="1">
    <location>
        <begin position="272"/>
        <end position="294"/>
    </location>
</feature>
<dbReference type="RefSeq" id="WP_168818739.1">
    <property type="nucleotide sequence ID" value="NZ_CP051217.1"/>
</dbReference>
<sequence>MRRTHIFFSTVFLFVAISLTLTSCAEQANDASSTETTVEPREGTDWCELTRRYEVSGDCERFQQQIDSLDAGVDAFKPKQVMPVDTPTTVRYAIKRLPKSIQGEDGEIAEAAPEAGEVGTEVTVESAETPTDRSNAPTQAEIDQALAETEKEVSEMVVEDSDSGNVAVEQIKVSTYMYACLEGDATFNIEPKNCQSIDTLERPEAVWNWQVTPSEPGKKFELRLISGHEVRATDGTTRRIGQPGRRAEIDVAVTRYRWWSDLSDTTTKYLGLPLPLLAALSALIAAIGGVYGAYRMARRGNEPSKPE</sequence>
<keyword evidence="1" id="KW-0472">Membrane</keyword>
<keyword evidence="4" id="KW-1185">Reference proteome</keyword>
<dbReference type="Proteomes" id="UP000501600">
    <property type="component" value="Chromosome"/>
</dbReference>
<dbReference type="EMBL" id="CP051217">
    <property type="protein sequence ID" value="QJB68897.1"/>
    <property type="molecule type" value="Genomic_DNA"/>
</dbReference>
<name>A0A6H2DL79_9SPHN</name>
<proteinExistence type="predicted"/>
<keyword evidence="1" id="KW-1133">Transmembrane helix</keyword>
<evidence type="ECO:0000313" key="4">
    <source>
        <dbReference type="Proteomes" id="UP000501600"/>
    </source>
</evidence>
<dbReference type="KEGG" id="phao:HF685_06085"/>
<dbReference type="PROSITE" id="PS51257">
    <property type="entry name" value="PROKAR_LIPOPROTEIN"/>
    <property type="match status" value="1"/>
</dbReference>
<organism evidence="3 4">
    <name type="scientific">Parasphingorhabdus halotolerans</name>
    <dbReference type="NCBI Taxonomy" id="2725558"/>
    <lineage>
        <taxon>Bacteria</taxon>
        <taxon>Pseudomonadati</taxon>
        <taxon>Pseudomonadota</taxon>
        <taxon>Alphaproteobacteria</taxon>
        <taxon>Sphingomonadales</taxon>
        <taxon>Sphingomonadaceae</taxon>
        <taxon>Parasphingorhabdus</taxon>
    </lineage>
</organism>
<feature type="chain" id="PRO_5026264918" evidence="2">
    <location>
        <begin position="29"/>
        <end position="307"/>
    </location>
</feature>
<evidence type="ECO:0000313" key="3">
    <source>
        <dbReference type="EMBL" id="QJB68897.1"/>
    </source>
</evidence>
<gene>
    <name evidence="3" type="ORF">HF685_06085</name>
</gene>
<keyword evidence="1" id="KW-0812">Transmembrane</keyword>
<evidence type="ECO:0000256" key="2">
    <source>
        <dbReference type="SAM" id="SignalP"/>
    </source>
</evidence>
<keyword evidence="2" id="KW-0732">Signal</keyword>